<feature type="compositionally biased region" description="Polar residues" evidence="1">
    <location>
        <begin position="328"/>
        <end position="341"/>
    </location>
</feature>
<feature type="compositionally biased region" description="Polar residues" evidence="1">
    <location>
        <begin position="654"/>
        <end position="673"/>
    </location>
</feature>
<protein>
    <submittedName>
        <fullName evidence="3">Btb poz-like protein</fullName>
    </submittedName>
</protein>
<feature type="compositionally biased region" description="Pro residues" evidence="1">
    <location>
        <begin position="346"/>
        <end position="361"/>
    </location>
</feature>
<name>A0A364MSW4_STELY</name>
<dbReference type="Pfam" id="PF00651">
    <property type="entry name" value="BTB"/>
    <property type="match status" value="1"/>
</dbReference>
<dbReference type="SUPFAM" id="SSF54695">
    <property type="entry name" value="POZ domain"/>
    <property type="match status" value="1"/>
</dbReference>
<feature type="compositionally biased region" description="Polar residues" evidence="1">
    <location>
        <begin position="374"/>
        <end position="385"/>
    </location>
</feature>
<dbReference type="EMBL" id="QGDH01000218">
    <property type="protein sequence ID" value="RAR02377.1"/>
    <property type="molecule type" value="Genomic_DNA"/>
</dbReference>
<dbReference type="InterPro" id="IPR011333">
    <property type="entry name" value="SKP1/BTB/POZ_sf"/>
</dbReference>
<sequence length="699" mass="77132">MASGSIGHVPAPTFAEYVDDPFFDQSRHEVGPSQAPDQEGGDFDRGAPSTPVSQWELAHPSAPPSRCIAVRPALTHRLYSHHLHVRAKAKLQRDRLLSGPMIDIYVGESKRHWALHRNLLCHHSEALENELLGDGKGSARKDRLDLPDYDPAGFELLVKWLYQGSLDDVSDMVDANQKYDYAVSCHKLYLLCERFEMAQLKNVAMDQYRKGLNEAELVPDAEEIDDIYRKSPKGSPFRRLMTRIAARQIMDPANERDVETYRECFDNNPDFAIDLVKAIRSGTGGMLFEDPTDKGNECAYHDHKAGPNCYTKGKLKGKQAKKRAGPSSAKSVPFISSDQQSRPPRPHPPMNPRPLPPPSARPPERNILHRRLTSPASSTVGTSTEMAVATQPPNPDAVRHREKDREKLRKVTPPEKRRLERAQANGTEKQESCPVPDECHRSSEDAPHPLKDSQAVDELEGEGEGGPVQALQTSPSRRGIWGWAKVGTGRLNMIGRMPHPEWTGPAALREMMVNGASQIVTIPETQDDFGLPSTTATETNDLQKHENVLASKIEGYGLFNAPVTSSSSFAQTKRSSDELVAASSTASTPADLHLITGQWTNGKFHMPQVVSKHGSPITPDTPTPLQRRRDTLVEIRGSPTDDTPDGESRDGDESPSNGKLTDFTASASNTPDPNQVRKYRIALAPNLLSPARSSLHSTK</sequence>
<dbReference type="Proteomes" id="UP000249619">
    <property type="component" value="Unassembled WGS sequence"/>
</dbReference>
<evidence type="ECO:0000259" key="2">
    <source>
        <dbReference type="PROSITE" id="PS50097"/>
    </source>
</evidence>
<feature type="region of interest" description="Disordered" evidence="1">
    <location>
        <begin position="24"/>
        <end position="62"/>
    </location>
</feature>
<dbReference type="PANTHER" id="PTHR47843:SF2">
    <property type="entry name" value="BTB DOMAIN-CONTAINING PROTEIN"/>
    <property type="match status" value="1"/>
</dbReference>
<dbReference type="CDD" id="cd18186">
    <property type="entry name" value="BTB_POZ_ZBTB_KLHL-like"/>
    <property type="match status" value="1"/>
</dbReference>
<reference evidence="4" key="1">
    <citation type="submission" date="2018-05" db="EMBL/GenBank/DDBJ databases">
        <title>Draft genome sequence of Stemphylium lycopersici strain CIDEFI 213.</title>
        <authorList>
            <person name="Medina R."/>
            <person name="Franco M.E.E."/>
            <person name="Lucentini C.G."/>
            <person name="Saparrat M.C.N."/>
            <person name="Balatti P.A."/>
        </authorList>
    </citation>
    <scope>NUCLEOTIDE SEQUENCE [LARGE SCALE GENOMIC DNA]</scope>
    <source>
        <strain evidence="4">CIDEFI 213</strain>
    </source>
</reference>
<dbReference type="Gene3D" id="3.30.710.10">
    <property type="entry name" value="Potassium Channel Kv1.1, Chain A"/>
    <property type="match status" value="1"/>
</dbReference>
<feature type="domain" description="BTB" evidence="2">
    <location>
        <begin position="102"/>
        <end position="170"/>
    </location>
</feature>
<dbReference type="InterPro" id="IPR000210">
    <property type="entry name" value="BTB/POZ_dom"/>
</dbReference>
<gene>
    <name evidence="3" type="ORF">DDE83_008599</name>
</gene>
<feature type="region of interest" description="Disordered" evidence="1">
    <location>
        <begin position="303"/>
        <end position="450"/>
    </location>
</feature>
<keyword evidence="4" id="KW-1185">Reference proteome</keyword>
<organism evidence="3 4">
    <name type="scientific">Stemphylium lycopersici</name>
    <name type="common">Tomato gray leaf spot disease fungus</name>
    <name type="synonym">Thyrospora lycopersici</name>
    <dbReference type="NCBI Taxonomy" id="183478"/>
    <lineage>
        <taxon>Eukaryota</taxon>
        <taxon>Fungi</taxon>
        <taxon>Dikarya</taxon>
        <taxon>Ascomycota</taxon>
        <taxon>Pezizomycotina</taxon>
        <taxon>Dothideomycetes</taxon>
        <taxon>Pleosporomycetidae</taxon>
        <taxon>Pleosporales</taxon>
        <taxon>Pleosporineae</taxon>
        <taxon>Pleosporaceae</taxon>
        <taxon>Stemphylium</taxon>
    </lineage>
</organism>
<dbReference type="PROSITE" id="PS50097">
    <property type="entry name" value="BTB"/>
    <property type="match status" value="1"/>
</dbReference>
<accession>A0A364MSW4</accession>
<feature type="compositionally biased region" description="Basic residues" evidence="1">
    <location>
        <begin position="313"/>
        <end position="324"/>
    </location>
</feature>
<dbReference type="PANTHER" id="PTHR47843">
    <property type="entry name" value="BTB DOMAIN-CONTAINING PROTEIN-RELATED"/>
    <property type="match status" value="1"/>
</dbReference>
<comment type="caution">
    <text evidence="3">The sequence shown here is derived from an EMBL/GenBank/DDBJ whole genome shotgun (WGS) entry which is preliminary data.</text>
</comment>
<feature type="compositionally biased region" description="Basic and acidic residues" evidence="1">
    <location>
        <begin position="437"/>
        <end position="450"/>
    </location>
</feature>
<feature type="region of interest" description="Disordered" evidence="1">
    <location>
        <begin position="455"/>
        <end position="474"/>
    </location>
</feature>
<evidence type="ECO:0000313" key="3">
    <source>
        <dbReference type="EMBL" id="RAR02377.1"/>
    </source>
</evidence>
<evidence type="ECO:0000313" key="4">
    <source>
        <dbReference type="Proteomes" id="UP000249619"/>
    </source>
</evidence>
<dbReference type="AlphaFoldDB" id="A0A364MSW4"/>
<evidence type="ECO:0000256" key="1">
    <source>
        <dbReference type="SAM" id="MobiDB-lite"/>
    </source>
</evidence>
<dbReference type="STRING" id="183478.A0A364MSW4"/>
<feature type="compositionally biased region" description="Basic and acidic residues" evidence="1">
    <location>
        <begin position="397"/>
        <end position="421"/>
    </location>
</feature>
<feature type="region of interest" description="Disordered" evidence="1">
    <location>
        <begin position="608"/>
        <end position="677"/>
    </location>
</feature>
<proteinExistence type="predicted"/>